<comment type="caution">
    <text evidence="1">The sequence shown here is derived from an EMBL/GenBank/DDBJ whole genome shotgun (WGS) entry which is preliminary data.</text>
</comment>
<name>X1CBA1_9ZZZZ</name>
<dbReference type="EMBL" id="BART01025793">
    <property type="protein sequence ID" value="GAG90482.1"/>
    <property type="molecule type" value="Genomic_DNA"/>
</dbReference>
<proteinExistence type="predicted"/>
<reference evidence="1" key="1">
    <citation type="journal article" date="2014" name="Front. Microbiol.">
        <title>High frequency of phylogenetically diverse reductive dehalogenase-homologous genes in deep subseafloor sedimentary metagenomes.</title>
        <authorList>
            <person name="Kawai M."/>
            <person name="Futagami T."/>
            <person name="Toyoda A."/>
            <person name="Takaki Y."/>
            <person name="Nishi S."/>
            <person name="Hori S."/>
            <person name="Arai W."/>
            <person name="Tsubouchi T."/>
            <person name="Morono Y."/>
            <person name="Uchiyama I."/>
            <person name="Ito T."/>
            <person name="Fujiyama A."/>
            <person name="Inagaki F."/>
            <person name="Takami H."/>
        </authorList>
    </citation>
    <scope>NUCLEOTIDE SEQUENCE</scope>
    <source>
        <strain evidence="1">Expedition CK06-06</strain>
    </source>
</reference>
<accession>X1CBA1</accession>
<sequence length="246" mass="27947">EDFWQDLFDQIDPDDIPELLDMLSEMFDGDIDDLDLGNFSQGLLDLLFSGAGEMEVFRVYNYLNFANMSNVLWKYESFDQYTGDGWQSTAGSDIYSFFTYGEYYSEYSPDPELLKLKMPLSPNIGINSMVLPSLFPTPNIMENSISAPNLMPESETLYKTDFNSTTLDLSFTSDTDVNMTYEMFGFHLPSASEINNSAVEASWTPVPIQAKYLQLPPDINIYKSNNPYFTNHTIILNGTINDTNNP</sequence>
<protein>
    <submittedName>
        <fullName evidence="1">Uncharacterized protein</fullName>
    </submittedName>
</protein>
<evidence type="ECO:0000313" key="1">
    <source>
        <dbReference type="EMBL" id="GAG90482.1"/>
    </source>
</evidence>
<dbReference type="AlphaFoldDB" id="X1CBA1"/>
<gene>
    <name evidence="1" type="ORF">S01H4_46196</name>
</gene>
<organism evidence="1">
    <name type="scientific">marine sediment metagenome</name>
    <dbReference type="NCBI Taxonomy" id="412755"/>
    <lineage>
        <taxon>unclassified sequences</taxon>
        <taxon>metagenomes</taxon>
        <taxon>ecological metagenomes</taxon>
    </lineage>
</organism>
<feature type="non-terminal residue" evidence="1">
    <location>
        <position position="1"/>
    </location>
</feature>